<keyword evidence="1" id="KW-0472">Membrane</keyword>
<feature type="transmembrane region" description="Helical" evidence="1">
    <location>
        <begin position="212"/>
        <end position="229"/>
    </location>
</feature>
<gene>
    <name evidence="2" type="ORF">FPZ12_039380</name>
</gene>
<accession>A0A5N0UQI9</accession>
<proteinExistence type="predicted"/>
<dbReference type="RefSeq" id="WP_144755845.1">
    <property type="nucleotide sequence ID" value="NZ_VMNW02000104.1"/>
</dbReference>
<evidence type="ECO:0000313" key="2">
    <source>
        <dbReference type="EMBL" id="KAA9151203.1"/>
    </source>
</evidence>
<feature type="transmembrane region" description="Helical" evidence="1">
    <location>
        <begin position="112"/>
        <end position="134"/>
    </location>
</feature>
<feature type="transmembrane region" description="Helical" evidence="1">
    <location>
        <begin position="235"/>
        <end position="253"/>
    </location>
</feature>
<dbReference type="AlphaFoldDB" id="A0A5N0UQI9"/>
<protein>
    <submittedName>
        <fullName evidence="2">Uncharacterized protein</fullName>
    </submittedName>
</protein>
<sequence>MTGERRNVWFPLAVLGFVLLGLATWLVDDDYGWFAYRPSPDGALTAVQHSYGGLGSNYAVAIDTTGPVLRGARWDDLAVLWLVAVSVTSVASVVFYAVRAHRAGRAIGWRKLTGIVLAGAVVLALSVPLMGFGASWGMTMATAVGLPLLVLGLCAAGWGYFENARGHRAALVIGAVCLSLAVLVLAAAVTVPVPAVLVVLALAVFAWRWRDLVLAVLAVIFLGAVLVFSGEVLGALVPAAVLLAGAIAVLLTARRPTAQPG</sequence>
<keyword evidence="1" id="KW-0812">Transmembrane</keyword>
<feature type="transmembrane region" description="Helical" evidence="1">
    <location>
        <begin position="78"/>
        <end position="100"/>
    </location>
</feature>
<keyword evidence="3" id="KW-1185">Reference proteome</keyword>
<dbReference type="EMBL" id="VMNW02000104">
    <property type="protein sequence ID" value="KAA9151203.1"/>
    <property type="molecule type" value="Genomic_DNA"/>
</dbReference>
<feature type="transmembrane region" description="Helical" evidence="1">
    <location>
        <begin position="7"/>
        <end position="27"/>
    </location>
</feature>
<evidence type="ECO:0000256" key="1">
    <source>
        <dbReference type="SAM" id="Phobius"/>
    </source>
</evidence>
<name>A0A5N0UQI9_9PSEU</name>
<dbReference type="Proteomes" id="UP000319769">
    <property type="component" value="Unassembled WGS sequence"/>
</dbReference>
<evidence type="ECO:0000313" key="3">
    <source>
        <dbReference type="Proteomes" id="UP000319769"/>
    </source>
</evidence>
<feature type="transmembrane region" description="Helical" evidence="1">
    <location>
        <begin position="140"/>
        <end position="161"/>
    </location>
</feature>
<feature type="transmembrane region" description="Helical" evidence="1">
    <location>
        <begin position="168"/>
        <end position="185"/>
    </location>
</feature>
<organism evidence="2 3">
    <name type="scientific">Amycolatopsis acidicola</name>
    <dbReference type="NCBI Taxonomy" id="2596893"/>
    <lineage>
        <taxon>Bacteria</taxon>
        <taxon>Bacillati</taxon>
        <taxon>Actinomycetota</taxon>
        <taxon>Actinomycetes</taxon>
        <taxon>Pseudonocardiales</taxon>
        <taxon>Pseudonocardiaceae</taxon>
        <taxon>Amycolatopsis</taxon>
    </lineage>
</organism>
<comment type="caution">
    <text evidence="2">The sequence shown here is derived from an EMBL/GenBank/DDBJ whole genome shotgun (WGS) entry which is preliminary data.</text>
</comment>
<keyword evidence="1" id="KW-1133">Transmembrane helix</keyword>
<reference evidence="2" key="1">
    <citation type="submission" date="2019-09" db="EMBL/GenBank/DDBJ databases">
        <authorList>
            <person name="Teo W.F.A."/>
            <person name="Duangmal K."/>
        </authorList>
    </citation>
    <scope>NUCLEOTIDE SEQUENCE [LARGE SCALE GENOMIC DNA]</scope>
    <source>
        <strain evidence="2">K81G1</strain>
    </source>
</reference>